<name>D2VVM6_NAEGR</name>
<keyword evidence="3" id="KW-1185">Reference proteome</keyword>
<dbReference type="Proteomes" id="UP000006671">
    <property type="component" value="Unassembled WGS sequence"/>
</dbReference>
<gene>
    <name evidence="2" type="ORF">NAEGRDRAFT_81396</name>
</gene>
<evidence type="ECO:0008006" key="4">
    <source>
        <dbReference type="Google" id="ProtNLM"/>
    </source>
</evidence>
<evidence type="ECO:0000256" key="1">
    <source>
        <dbReference type="SAM" id="MobiDB-lite"/>
    </source>
</evidence>
<feature type="compositionally biased region" description="Acidic residues" evidence="1">
    <location>
        <begin position="40"/>
        <end position="62"/>
    </location>
</feature>
<dbReference type="EMBL" id="GG738902">
    <property type="protein sequence ID" value="EFC39068.1"/>
    <property type="molecule type" value="Genomic_DNA"/>
</dbReference>
<dbReference type="OMA" id="NGGQNTE"/>
<dbReference type="RefSeq" id="XP_002671812.1">
    <property type="nucleotide sequence ID" value="XM_002671766.1"/>
</dbReference>
<dbReference type="InParanoid" id="D2VVM6"/>
<protein>
    <recommendedName>
        <fullName evidence="4">Mediator of RNA polymerase II transcription subunit 11</fullName>
    </recommendedName>
</protein>
<evidence type="ECO:0000313" key="3">
    <source>
        <dbReference type="Proteomes" id="UP000006671"/>
    </source>
</evidence>
<sequence length="220" mass="24804">MNNNQTLISSSDLNGNLMEQNQLKEEIQNDSASVMTGNEDNMDTNDDGAVEIESSDDEDDVNPSEKEYLLVDHPNFASLQREKDRVLYLLELGMTFIESLTKATRENMSVDEAISDCKDNISDYYDTLSEIKTNMSKLICMSSFHSPLNYEGSLYSERKRIEINNKKAKILKFETSIGKSGAYNDDFSSVNAFNNNNNNLDNISQSNISYGHTAQTPNKM</sequence>
<dbReference type="AlphaFoldDB" id="D2VVM6"/>
<dbReference type="KEGG" id="ngr:NAEGRDRAFT_81396"/>
<organism evidence="3">
    <name type="scientific">Naegleria gruberi</name>
    <name type="common">Amoeba</name>
    <dbReference type="NCBI Taxonomy" id="5762"/>
    <lineage>
        <taxon>Eukaryota</taxon>
        <taxon>Discoba</taxon>
        <taxon>Heterolobosea</taxon>
        <taxon>Tetramitia</taxon>
        <taxon>Eutetramitia</taxon>
        <taxon>Vahlkampfiidae</taxon>
        <taxon>Naegleria</taxon>
    </lineage>
</organism>
<dbReference type="VEuPathDB" id="AmoebaDB:NAEGRDRAFT_81396"/>
<evidence type="ECO:0000313" key="2">
    <source>
        <dbReference type="EMBL" id="EFC39068.1"/>
    </source>
</evidence>
<feature type="region of interest" description="Disordered" evidence="1">
    <location>
        <begin position="34"/>
        <end position="63"/>
    </location>
</feature>
<reference evidence="2 3" key="1">
    <citation type="journal article" date="2010" name="Cell">
        <title>The genome of Naegleria gruberi illuminates early eukaryotic versatility.</title>
        <authorList>
            <person name="Fritz-Laylin L.K."/>
            <person name="Prochnik S.E."/>
            <person name="Ginger M.L."/>
            <person name="Dacks J.B."/>
            <person name="Carpenter M.L."/>
            <person name="Field M.C."/>
            <person name="Kuo A."/>
            <person name="Paredez A."/>
            <person name="Chapman J."/>
            <person name="Pham J."/>
            <person name="Shu S."/>
            <person name="Neupane R."/>
            <person name="Cipriano M."/>
            <person name="Mancuso J."/>
            <person name="Tu H."/>
            <person name="Salamov A."/>
            <person name="Lindquist E."/>
            <person name="Shapiro H."/>
            <person name="Lucas S."/>
            <person name="Grigoriev I.V."/>
            <person name="Cande W.Z."/>
            <person name="Fulton C."/>
            <person name="Rokhsar D.S."/>
            <person name="Dawson S.C."/>
        </authorList>
    </citation>
    <scope>NUCLEOTIDE SEQUENCE [LARGE SCALE GENOMIC DNA]</scope>
    <source>
        <strain evidence="2 3">NEG-M</strain>
    </source>
</reference>
<proteinExistence type="predicted"/>
<dbReference type="GeneID" id="8858167"/>
<accession>D2VVM6</accession>
<dbReference type="OrthoDB" id="10361812at2759"/>